<evidence type="ECO:0000313" key="4">
    <source>
        <dbReference type="Proteomes" id="UP001168877"/>
    </source>
</evidence>
<gene>
    <name evidence="3" type="ORF">LWI29_011054</name>
</gene>
<reference evidence="3" key="1">
    <citation type="journal article" date="2022" name="Plant J.">
        <title>Strategies of tolerance reflected in two North American maple genomes.</title>
        <authorList>
            <person name="McEvoy S.L."/>
            <person name="Sezen U.U."/>
            <person name="Trouern-Trend A."/>
            <person name="McMahon S.M."/>
            <person name="Schaberg P.G."/>
            <person name="Yang J."/>
            <person name="Wegrzyn J.L."/>
            <person name="Swenson N.G."/>
        </authorList>
    </citation>
    <scope>NUCLEOTIDE SEQUENCE</scope>
    <source>
        <strain evidence="3">NS2018</strain>
    </source>
</reference>
<feature type="region of interest" description="Disordered" evidence="2">
    <location>
        <begin position="66"/>
        <end position="87"/>
    </location>
</feature>
<feature type="compositionally biased region" description="Low complexity" evidence="2">
    <location>
        <begin position="1"/>
        <end position="18"/>
    </location>
</feature>
<keyword evidence="4" id="KW-1185">Reference proteome</keyword>
<feature type="coiled-coil region" evidence="1">
    <location>
        <begin position="459"/>
        <end position="500"/>
    </location>
</feature>
<dbReference type="Proteomes" id="UP001168877">
    <property type="component" value="Unassembled WGS sequence"/>
</dbReference>
<dbReference type="EMBL" id="JAUESC010000386">
    <property type="protein sequence ID" value="KAK0576043.1"/>
    <property type="molecule type" value="Genomic_DNA"/>
</dbReference>
<evidence type="ECO:0000256" key="2">
    <source>
        <dbReference type="SAM" id="MobiDB-lite"/>
    </source>
</evidence>
<feature type="region of interest" description="Disordered" evidence="2">
    <location>
        <begin position="537"/>
        <end position="575"/>
    </location>
</feature>
<feature type="region of interest" description="Disordered" evidence="2">
    <location>
        <begin position="317"/>
        <end position="377"/>
    </location>
</feature>
<sequence length="575" mass="64781">MSGDDPISISSHSQSDSDLGNGSDEGVESGARNVDRRVMVRDPSEIVNINVRGILDRGGVRAIETPVEFPQRRNDPEASTSGRPTGVLDGSPYFDIAPGQLMPNSWRILLSLTVLQEKHNINFGLGCVLHNYYLKEHVGDQGCYILIPRNFAKRLITDTTTNDRFWKDTFFFAKGPPIDGPWGESGYVLRRIWNRKEIKRADNDVTSESASDITEQILSIPPEKRSCKVLLVDGKLRPSSLWWWSTLNRTRQPYPLVKDFVSYVWIRRSLEILGCKMIFLSPITDIERRFAVTSMSNAKTFLPDNADAMQRLRDEMAKKRAAKKNQSADKSKESDAAEHVHIYTSSPERTMGRKRQRKDSTVDAGKKVGPSSKKKAVETFEPDSSMVLLSSGISSFGDPAGFLSRSSEFLLDADEEILKKKKPEDVIDTSVLSGFQAQLYLRDRYKSTNDKCLKLKKVNDVLKADKAKADAHLNDLEQKVSVLENNLKSMEEERDHHREESTKTRAIVVEKEGQVASQHINWDRAEMQEVIDTCDEMLRLEGSSPEEEVDARENADKTLEQSTSVNDNAADPPID</sequence>
<evidence type="ECO:0000256" key="1">
    <source>
        <dbReference type="SAM" id="Coils"/>
    </source>
</evidence>
<feature type="compositionally biased region" description="Basic and acidic residues" evidence="2">
    <location>
        <begin position="326"/>
        <end position="341"/>
    </location>
</feature>
<feature type="region of interest" description="Disordered" evidence="2">
    <location>
        <begin position="1"/>
        <end position="36"/>
    </location>
</feature>
<name>A0AA39VFE6_ACESA</name>
<evidence type="ECO:0000313" key="3">
    <source>
        <dbReference type="EMBL" id="KAK0576043.1"/>
    </source>
</evidence>
<protein>
    <submittedName>
        <fullName evidence="3">Uncharacterized protein</fullName>
    </submittedName>
</protein>
<proteinExistence type="predicted"/>
<accession>A0AA39VFE6</accession>
<organism evidence="3 4">
    <name type="scientific">Acer saccharum</name>
    <name type="common">Sugar maple</name>
    <dbReference type="NCBI Taxonomy" id="4024"/>
    <lineage>
        <taxon>Eukaryota</taxon>
        <taxon>Viridiplantae</taxon>
        <taxon>Streptophyta</taxon>
        <taxon>Embryophyta</taxon>
        <taxon>Tracheophyta</taxon>
        <taxon>Spermatophyta</taxon>
        <taxon>Magnoliopsida</taxon>
        <taxon>eudicotyledons</taxon>
        <taxon>Gunneridae</taxon>
        <taxon>Pentapetalae</taxon>
        <taxon>rosids</taxon>
        <taxon>malvids</taxon>
        <taxon>Sapindales</taxon>
        <taxon>Sapindaceae</taxon>
        <taxon>Hippocastanoideae</taxon>
        <taxon>Acereae</taxon>
        <taxon>Acer</taxon>
    </lineage>
</organism>
<reference evidence="3" key="2">
    <citation type="submission" date="2023-06" db="EMBL/GenBank/DDBJ databases">
        <authorList>
            <person name="Swenson N.G."/>
            <person name="Wegrzyn J.L."/>
            <person name="Mcevoy S.L."/>
        </authorList>
    </citation>
    <scope>NUCLEOTIDE SEQUENCE</scope>
    <source>
        <strain evidence="3">NS2018</strain>
        <tissue evidence="3">Leaf</tissue>
    </source>
</reference>
<dbReference type="AlphaFoldDB" id="A0AA39VFE6"/>
<keyword evidence="1" id="KW-0175">Coiled coil</keyword>
<comment type="caution">
    <text evidence="3">The sequence shown here is derived from an EMBL/GenBank/DDBJ whole genome shotgun (WGS) entry which is preliminary data.</text>
</comment>